<evidence type="ECO:0000256" key="1">
    <source>
        <dbReference type="ARBA" id="ARBA00004429"/>
    </source>
</evidence>
<accession>A0A420EKZ6</accession>
<feature type="transmembrane region" description="Helical" evidence="8">
    <location>
        <begin position="7"/>
        <end position="35"/>
    </location>
</feature>
<comment type="subcellular location">
    <subcellularLocation>
        <location evidence="1 7">Cell inner membrane</location>
        <topology evidence="1 7">Multi-pass membrane protein</topology>
    </subcellularLocation>
</comment>
<evidence type="ECO:0000256" key="5">
    <source>
        <dbReference type="ARBA" id="ARBA00022989"/>
    </source>
</evidence>
<feature type="transmembrane region" description="Helical" evidence="8">
    <location>
        <begin position="241"/>
        <end position="260"/>
    </location>
</feature>
<evidence type="ECO:0000313" key="11">
    <source>
        <dbReference type="Proteomes" id="UP000286482"/>
    </source>
</evidence>
<dbReference type="InterPro" id="IPR004681">
    <property type="entry name" value="TRAP_DctM"/>
</dbReference>
<dbReference type="GO" id="GO:0022857">
    <property type="term" value="F:transmembrane transporter activity"/>
    <property type="evidence" value="ECO:0007669"/>
    <property type="project" value="UniProtKB-UniRule"/>
</dbReference>
<keyword evidence="11" id="KW-1185">Reference proteome</keyword>
<dbReference type="EMBL" id="RAQO01000002">
    <property type="protein sequence ID" value="RKF21353.1"/>
    <property type="molecule type" value="Genomic_DNA"/>
</dbReference>
<dbReference type="AlphaFoldDB" id="A0A420EKZ6"/>
<keyword evidence="6 8" id="KW-0472">Membrane</keyword>
<keyword evidence="3 7" id="KW-0997">Cell inner membrane</keyword>
<evidence type="ECO:0000313" key="10">
    <source>
        <dbReference type="EMBL" id="RKF21353.1"/>
    </source>
</evidence>
<protein>
    <submittedName>
        <fullName evidence="10">TRAP transporter large permease subunit</fullName>
    </submittedName>
</protein>
<dbReference type="InterPro" id="IPR010656">
    <property type="entry name" value="DctM"/>
</dbReference>
<evidence type="ECO:0000256" key="6">
    <source>
        <dbReference type="ARBA" id="ARBA00023136"/>
    </source>
</evidence>
<evidence type="ECO:0000256" key="4">
    <source>
        <dbReference type="ARBA" id="ARBA00022692"/>
    </source>
</evidence>
<comment type="function">
    <text evidence="7">Part of the tripartite ATP-independent periplasmic (TRAP) transport system.</text>
</comment>
<proteinExistence type="predicted"/>
<reference evidence="10 11" key="1">
    <citation type="submission" date="2018-09" db="EMBL/GenBank/DDBJ databases">
        <authorList>
            <person name="Wang Z."/>
        </authorList>
    </citation>
    <scope>NUCLEOTIDE SEQUENCE [LARGE SCALE GENOMIC DNA]</scope>
    <source>
        <strain evidence="10 11">ALS 81</strain>
    </source>
</reference>
<dbReference type="GO" id="GO:0005886">
    <property type="term" value="C:plasma membrane"/>
    <property type="evidence" value="ECO:0007669"/>
    <property type="project" value="UniProtKB-SubCell"/>
</dbReference>
<feature type="transmembrane region" description="Helical" evidence="8">
    <location>
        <begin position="175"/>
        <end position="194"/>
    </location>
</feature>
<dbReference type="PANTHER" id="PTHR33362">
    <property type="entry name" value="SIALIC ACID TRAP TRANSPORTER PERMEASE PROTEIN SIAT-RELATED"/>
    <property type="match status" value="1"/>
</dbReference>
<feature type="transmembrane region" description="Helical" evidence="8">
    <location>
        <begin position="371"/>
        <end position="397"/>
    </location>
</feature>
<dbReference type="GO" id="GO:0015740">
    <property type="term" value="P:C4-dicarboxylate transport"/>
    <property type="evidence" value="ECO:0007669"/>
    <property type="project" value="TreeGrafter"/>
</dbReference>
<dbReference type="OrthoDB" id="9796052at2"/>
<feature type="transmembrane region" description="Helical" evidence="8">
    <location>
        <begin position="214"/>
        <end position="235"/>
    </location>
</feature>
<comment type="caution">
    <text evidence="10">The sequence shown here is derived from an EMBL/GenBank/DDBJ whole genome shotgun (WGS) entry which is preliminary data.</text>
</comment>
<feature type="transmembrane region" description="Helical" evidence="8">
    <location>
        <begin position="272"/>
        <end position="294"/>
    </location>
</feature>
<organism evidence="10 11">
    <name type="scientific">Alginatibacterium sediminis</name>
    <dbReference type="NCBI Taxonomy" id="2164068"/>
    <lineage>
        <taxon>Bacteria</taxon>
        <taxon>Pseudomonadati</taxon>
        <taxon>Pseudomonadota</taxon>
        <taxon>Gammaproteobacteria</taxon>
        <taxon>Alteromonadales</taxon>
        <taxon>Alteromonadaceae</taxon>
        <taxon>Alginatibacterium</taxon>
    </lineage>
</organism>
<evidence type="ECO:0000259" key="9">
    <source>
        <dbReference type="Pfam" id="PF06808"/>
    </source>
</evidence>
<evidence type="ECO:0000256" key="7">
    <source>
        <dbReference type="RuleBase" id="RU369079"/>
    </source>
</evidence>
<keyword evidence="5 8" id="KW-1133">Transmembrane helix</keyword>
<evidence type="ECO:0000256" key="3">
    <source>
        <dbReference type="ARBA" id="ARBA00022519"/>
    </source>
</evidence>
<keyword evidence="2" id="KW-1003">Cell membrane</keyword>
<feature type="transmembrane region" description="Helical" evidence="8">
    <location>
        <begin position="88"/>
        <end position="108"/>
    </location>
</feature>
<feature type="transmembrane region" description="Helical" evidence="8">
    <location>
        <begin position="144"/>
        <end position="163"/>
    </location>
</feature>
<feature type="domain" description="TRAP C4-dicarboxylate transport system permease DctM subunit" evidence="9">
    <location>
        <begin position="7"/>
        <end position="451"/>
    </location>
</feature>
<evidence type="ECO:0000256" key="8">
    <source>
        <dbReference type="SAM" id="Phobius"/>
    </source>
</evidence>
<feature type="transmembrane region" description="Helical" evidence="8">
    <location>
        <begin position="306"/>
        <end position="327"/>
    </location>
</feature>
<dbReference type="PIRSF" id="PIRSF006066">
    <property type="entry name" value="HI0050"/>
    <property type="match status" value="1"/>
</dbReference>
<dbReference type="PANTHER" id="PTHR33362:SF5">
    <property type="entry name" value="C4-DICARBOXYLATE TRAP TRANSPORTER LARGE PERMEASE PROTEIN DCTM"/>
    <property type="match status" value="1"/>
</dbReference>
<dbReference type="Proteomes" id="UP000286482">
    <property type="component" value="Unassembled WGS sequence"/>
</dbReference>
<sequence length="465" mass="49355">MTTLTLFALLFVCMFIGMPIAIALGFSSMMTILLFSSDSLASISLKLFEAASEHYTLLAIPFFILSSSFLSTGGVAKRLINFAINSVGHIRGGLAMASVLACMLFAAVSGSSPATVAAIGSIVIAGMVRSGYPESFAAGVIANAGTLGILIPPSIVMLVYAAATEVSASRMFMAGFIPGIMMGSILMIAIYVVARIKGLPSQPFPGLGAWGLSLAKASGGLMLIILVLGSIYGGVASPTEAASVAAIYAYLVAVWGYRDIGPLKDTPWRKPGQSLVSSVFSNIISLPYVFVASFTNKEVRLVVKDAAKVSIMLLFIIANAMLFAHVLTTERIPHMIAESIVSHGLEAWAFLIVVNILLLIAGNFMEPTAILLIMAPILFPIATQLGIDPIHLGIIMVVNMEIGMLTPPVGLNLFVTAGITGRSIGWVIKACLPWLSLLLIFLMMITYIPQISLFLPEFFDRMNGY</sequence>
<feature type="transmembrane region" description="Helical" evidence="8">
    <location>
        <begin position="55"/>
        <end position="76"/>
    </location>
</feature>
<keyword evidence="4 8" id="KW-0812">Transmembrane</keyword>
<dbReference type="RefSeq" id="WP_120353157.1">
    <property type="nucleotide sequence ID" value="NZ_RAQO01000002.1"/>
</dbReference>
<dbReference type="Pfam" id="PF06808">
    <property type="entry name" value="DctM"/>
    <property type="match status" value="1"/>
</dbReference>
<keyword evidence="7" id="KW-0813">Transport</keyword>
<feature type="transmembrane region" description="Helical" evidence="8">
    <location>
        <begin position="347"/>
        <end position="365"/>
    </location>
</feature>
<gene>
    <name evidence="10" type="ORF">DBZ36_01485</name>
</gene>
<name>A0A420EKZ6_9ALTE</name>
<evidence type="ECO:0000256" key="2">
    <source>
        <dbReference type="ARBA" id="ARBA00022475"/>
    </source>
</evidence>
<feature type="transmembrane region" description="Helical" evidence="8">
    <location>
        <begin position="434"/>
        <end position="455"/>
    </location>
</feature>